<dbReference type="AlphaFoldDB" id="A0AAW1TIM4"/>
<name>A0AAW1TIM4_9CUCU</name>
<keyword evidence="2" id="KW-1185">Reference proteome</keyword>
<organism evidence="1 2">
    <name type="scientific">Henosepilachna vigintioctopunctata</name>
    <dbReference type="NCBI Taxonomy" id="420089"/>
    <lineage>
        <taxon>Eukaryota</taxon>
        <taxon>Metazoa</taxon>
        <taxon>Ecdysozoa</taxon>
        <taxon>Arthropoda</taxon>
        <taxon>Hexapoda</taxon>
        <taxon>Insecta</taxon>
        <taxon>Pterygota</taxon>
        <taxon>Neoptera</taxon>
        <taxon>Endopterygota</taxon>
        <taxon>Coleoptera</taxon>
        <taxon>Polyphaga</taxon>
        <taxon>Cucujiformia</taxon>
        <taxon>Coccinelloidea</taxon>
        <taxon>Coccinellidae</taxon>
        <taxon>Epilachninae</taxon>
        <taxon>Epilachnini</taxon>
        <taxon>Henosepilachna</taxon>
    </lineage>
</organism>
<protein>
    <submittedName>
        <fullName evidence="1">Uncharacterized protein</fullName>
    </submittedName>
</protein>
<sequence length="106" mass="12489">MLMRINISFYLEVTRSGNMPKWFIKGTKVKKTISNCLQTAPKNYWKMEFSEKDSRMKLVSTSRPLKVTICQNGLDKEQKSRKQLSIVSKRHRKSVGRWNLVKKIPE</sequence>
<reference evidence="1 2" key="1">
    <citation type="submission" date="2023-03" db="EMBL/GenBank/DDBJ databases">
        <title>Genome insight into feeding habits of ladybird beetles.</title>
        <authorList>
            <person name="Li H.-S."/>
            <person name="Huang Y.-H."/>
            <person name="Pang H."/>
        </authorList>
    </citation>
    <scope>NUCLEOTIDE SEQUENCE [LARGE SCALE GENOMIC DNA]</scope>
    <source>
        <strain evidence="1">SYSU_2023b</strain>
        <tissue evidence="1">Whole body</tissue>
    </source>
</reference>
<evidence type="ECO:0000313" key="1">
    <source>
        <dbReference type="EMBL" id="KAK9869455.1"/>
    </source>
</evidence>
<comment type="caution">
    <text evidence="1">The sequence shown here is derived from an EMBL/GenBank/DDBJ whole genome shotgun (WGS) entry which is preliminary data.</text>
</comment>
<dbReference type="EMBL" id="JARQZJ010000001">
    <property type="protein sequence ID" value="KAK9869455.1"/>
    <property type="molecule type" value="Genomic_DNA"/>
</dbReference>
<accession>A0AAW1TIM4</accession>
<proteinExistence type="predicted"/>
<dbReference type="Proteomes" id="UP001431783">
    <property type="component" value="Unassembled WGS sequence"/>
</dbReference>
<evidence type="ECO:0000313" key="2">
    <source>
        <dbReference type="Proteomes" id="UP001431783"/>
    </source>
</evidence>
<gene>
    <name evidence="1" type="ORF">WA026_003209</name>
</gene>